<evidence type="ECO:0000256" key="1">
    <source>
        <dbReference type="SAM" id="MobiDB-lite"/>
    </source>
</evidence>
<feature type="compositionally biased region" description="Polar residues" evidence="1">
    <location>
        <begin position="22"/>
        <end position="41"/>
    </location>
</feature>
<reference evidence="2" key="1">
    <citation type="journal article" date="2023" name="Science">
        <title>Genome structures resolve the early diversification of teleost fishes.</title>
        <authorList>
            <person name="Parey E."/>
            <person name="Louis A."/>
            <person name="Montfort J."/>
            <person name="Bouchez O."/>
            <person name="Roques C."/>
            <person name="Iampietro C."/>
            <person name="Lluch J."/>
            <person name="Castinel A."/>
            <person name="Donnadieu C."/>
            <person name="Desvignes T."/>
            <person name="Floi Bucao C."/>
            <person name="Jouanno E."/>
            <person name="Wen M."/>
            <person name="Mejri S."/>
            <person name="Dirks R."/>
            <person name="Jansen H."/>
            <person name="Henkel C."/>
            <person name="Chen W.J."/>
            <person name="Zahm M."/>
            <person name="Cabau C."/>
            <person name="Klopp C."/>
            <person name="Thompson A.W."/>
            <person name="Robinson-Rechavi M."/>
            <person name="Braasch I."/>
            <person name="Lecointre G."/>
            <person name="Bobe J."/>
            <person name="Postlethwait J.H."/>
            <person name="Berthelot C."/>
            <person name="Roest Crollius H."/>
            <person name="Guiguen Y."/>
        </authorList>
    </citation>
    <scope>NUCLEOTIDE SEQUENCE</scope>
    <source>
        <strain evidence="2">WJC10195</strain>
    </source>
</reference>
<organism evidence="2 3">
    <name type="scientific">Synaphobranchus kaupii</name>
    <name type="common">Kaup's arrowtooth eel</name>
    <dbReference type="NCBI Taxonomy" id="118154"/>
    <lineage>
        <taxon>Eukaryota</taxon>
        <taxon>Metazoa</taxon>
        <taxon>Chordata</taxon>
        <taxon>Craniata</taxon>
        <taxon>Vertebrata</taxon>
        <taxon>Euteleostomi</taxon>
        <taxon>Actinopterygii</taxon>
        <taxon>Neopterygii</taxon>
        <taxon>Teleostei</taxon>
        <taxon>Anguilliformes</taxon>
        <taxon>Synaphobranchidae</taxon>
        <taxon>Synaphobranchus</taxon>
    </lineage>
</organism>
<dbReference type="EMBL" id="JAINUF010000020">
    <property type="protein sequence ID" value="KAJ8335389.1"/>
    <property type="molecule type" value="Genomic_DNA"/>
</dbReference>
<name>A0A9Q1EAT4_SYNKA</name>
<sequence>LPLPNLAGVKRREREAACLPTLHQQPASRPASQPATTTDCHSPTWLVLKEEREKQPVCLPSTNSQPAGQPASQPPPLTATPQLGWC</sequence>
<dbReference type="AlphaFoldDB" id="A0A9Q1EAT4"/>
<evidence type="ECO:0000313" key="2">
    <source>
        <dbReference type="EMBL" id="KAJ8335389.1"/>
    </source>
</evidence>
<evidence type="ECO:0000313" key="3">
    <source>
        <dbReference type="Proteomes" id="UP001152622"/>
    </source>
</evidence>
<dbReference type="Proteomes" id="UP001152622">
    <property type="component" value="Chromosome 20"/>
</dbReference>
<feature type="region of interest" description="Disordered" evidence="1">
    <location>
        <begin position="20"/>
        <end position="86"/>
    </location>
</feature>
<comment type="caution">
    <text evidence="2">The sequence shown here is derived from an EMBL/GenBank/DDBJ whole genome shotgun (WGS) entry which is preliminary data.</text>
</comment>
<protein>
    <submittedName>
        <fullName evidence="2">Uncharacterized protein</fullName>
    </submittedName>
</protein>
<accession>A0A9Q1EAT4</accession>
<feature type="non-terminal residue" evidence="2">
    <location>
        <position position="1"/>
    </location>
</feature>
<proteinExistence type="predicted"/>
<gene>
    <name evidence="2" type="ORF">SKAU_G00387310</name>
</gene>
<keyword evidence="3" id="KW-1185">Reference proteome</keyword>